<keyword evidence="2" id="KW-1185">Reference proteome</keyword>
<dbReference type="Proteomes" id="UP000789375">
    <property type="component" value="Unassembled WGS sequence"/>
</dbReference>
<protein>
    <submittedName>
        <fullName evidence="1">7261_t:CDS:1</fullName>
    </submittedName>
</protein>
<feature type="non-terminal residue" evidence="1">
    <location>
        <position position="1"/>
    </location>
</feature>
<reference evidence="1" key="1">
    <citation type="submission" date="2021-06" db="EMBL/GenBank/DDBJ databases">
        <authorList>
            <person name="Kallberg Y."/>
            <person name="Tangrot J."/>
            <person name="Rosling A."/>
        </authorList>
    </citation>
    <scope>NUCLEOTIDE SEQUENCE</scope>
    <source>
        <strain evidence="1">87-6 pot B 2015</strain>
    </source>
</reference>
<evidence type="ECO:0000313" key="2">
    <source>
        <dbReference type="Proteomes" id="UP000789375"/>
    </source>
</evidence>
<gene>
    <name evidence="1" type="ORF">FMOSSE_LOCUS13946</name>
</gene>
<comment type="caution">
    <text evidence="1">The sequence shown here is derived from an EMBL/GenBank/DDBJ whole genome shotgun (WGS) entry which is preliminary data.</text>
</comment>
<proteinExistence type="predicted"/>
<sequence>KYLRDVQNTMNQNLNLHQQKLQQKSQCGNTDDIESYAKPHPIGVLSEVK</sequence>
<accession>A0A9N9N5U5</accession>
<evidence type="ECO:0000313" key="1">
    <source>
        <dbReference type="EMBL" id="CAG8703877.1"/>
    </source>
</evidence>
<organism evidence="1 2">
    <name type="scientific">Funneliformis mosseae</name>
    <name type="common">Endomycorrhizal fungus</name>
    <name type="synonym">Glomus mosseae</name>
    <dbReference type="NCBI Taxonomy" id="27381"/>
    <lineage>
        <taxon>Eukaryota</taxon>
        <taxon>Fungi</taxon>
        <taxon>Fungi incertae sedis</taxon>
        <taxon>Mucoromycota</taxon>
        <taxon>Glomeromycotina</taxon>
        <taxon>Glomeromycetes</taxon>
        <taxon>Glomerales</taxon>
        <taxon>Glomeraceae</taxon>
        <taxon>Funneliformis</taxon>
    </lineage>
</organism>
<dbReference type="AlphaFoldDB" id="A0A9N9N5U5"/>
<dbReference type="EMBL" id="CAJVPP010009345">
    <property type="protein sequence ID" value="CAG8703877.1"/>
    <property type="molecule type" value="Genomic_DNA"/>
</dbReference>
<name>A0A9N9N5U5_FUNMO</name>